<dbReference type="InterPro" id="IPR050191">
    <property type="entry name" value="ATP-dep_DNA_ligase"/>
</dbReference>
<feature type="domain" description="ATP-dependent DNA ligase family profile" evidence="8">
    <location>
        <begin position="291"/>
        <end position="405"/>
    </location>
</feature>
<dbReference type="GO" id="GO:0071897">
    <property type="term" value="P:DNA biosynthetic process"/>
    <property type="evidence" value="ECO:0007669"/>
    <property type="project" value="InterPro"/>
</dbReference>
<proteinExistence type="inferred from homology"/>
<keyword evidence="4 6" id="KW-0067">ATP-binding</keyword>
<keyword evidence="2" id="KW-0235">DNA replication</keyword>
<keyword evidence="3 6" id="KW-0547">Nucleotide-binding</keyword>
<dbReference type="Gene3D" id="2.40.50.140">
    <property type="entry name" value="Nucleic acid-binding proteins"/>
    <property type="match status" value="1"/>
</dbReference>
<dbReference type="SUPFAM" id="SSF117018">
    <property type="entry name" value="ATP-dependent DNA ligase DNA-binding domain"/>
    <property type="match status" value="1"/>
</dbReference>
<evidence type="ECO:0000256" key="7">
    <source>
        <dbReference type="RuleBase" id="RU004196"/>
    </source>
</evidence>
<reference evidence="9" key="1">
    <citation type="journal article" date="2020" name="mSystems">
        <title>Genome- and Community-Level Interaction Insights into Carbon Utilization and Element Cycling Functions of Hydrothermarchaeota in Hydrothermal Sediment.</title>
        <authorList>
            <person name="Zhou Z."/>
            <person name="Liu Y."/>
            <person name="Xu W."/>
            <person name="Pan J."/>
            <person name="Luo Z.H."/>
            <person name="Li M."/>
        </authorList>
    </citation>
    <scope>NUCLEOTIDE SEQUENCE [LARGE SCALE GENOMIC DNA]</scope>
    <source>
        <strain evidence="9">SpSt-791</strain>
    </source>
</reference>
<dbReference type="Pfam" id="PF04675">
    <property type="entry name" value="DNA_ligase_A_N"/>
    <property type="match status" value="1"/>
</dbReference>
<dbReference type="SUPFAM" id="SSF56091">
    <property type="entry name" value="DNA ligase/mRNA capping enzyme, catalytic domain"/>
    <property type="match status" value="1"/>
</dbReference>
<sequence>MKLREIILFSEKLKTTRSINEKISLLANFFKGLNKEEGRLVIALLIGENPYGKIGLGYQSLKGFLNLKAGEESIDISRIDRVLKDLSRIKGSSSFSRKMNLLYPIFRKLNLLEREFLINFLCGEIRQGANKGLIKKGIAQAFQLDKEILDETILKRGNFLEVVDGIFKEGKEYLAKIDFEIFKPFSPMLAKILYSWDELPKEKLACEYKLDGIRIFLHKKEKAVKIFSRHLKEVTTKLIEIVNYFQNLKGDFVLDGEVILVDKDNKILPFQELMKIISRKEREKFACLRPFFFDILYKNGERLFELPNQERWQILKTTIPDDFLIPRIETADKEVIKRFFEESIEKGNEGIMIKKLNSPYFIGLRKGYWLKFKNYYSLDLVILAAEWGHGRRKGWLSNFLLGCWDESKEQFLPLGKTFKGLSAEEFSQITKMLLAKKITENEWGVVVRPEVVVEVFFSEIEESPFYESGYALRFARINKIRYDKNPLEVATIGEIKRIFEEERKRKGKIL</sequence>
<evidence type="ECO:0000256" key="4">
    <source>
        <dbReference type="ARBA" id="ARBA00022840"/>
    </source>
</evidence>
<protein>
    <recommendedName>
        <fullName evidence="6">DNA ligase</fullName>
        <ecNumber evidence="6">6.5.1.1</ecNumber>
    </recommendedName>
</protein>
<dbReference type="PANTHER" id="PTHR45674:SF7">
    <property type="entry name" value="DNA LIGASE"/>
    <property type="match status" value="1"/>
</dbReference>
<organism evidence="9">
    <name type="scientific">candidate division WOR-3 bacterium</name>
    <dbReference type="NCBI Taxonomy" id="2052148"/>
    <lineage>
        <taxon>Bacteria</taxon>
        <taxon>Bacteria division WOR-3</taxon>
    </lineage>
</organism>
<comment type="similarity">
    <text evidence="7">Belongs to the ATP-dependent DNA ligase family.</text>
</comment>
<dbReference type="NCBIfam" id="TIGR00574">
    <property type="entry name" value="dnl1"/>
    <property type="match status" value="1"/>
</dbReference>
<comment type="catalytic activity">
    <reaction evidence="5 6">
        <text>ATP + (deoxyribonucleotide)n-3'-hydroxyl + 5'-phospho-(deoxyribonucleotide)m = (deoxyribonucleotide)n+m + AMP + diphosphate.</text>
        <dbReference type="EC" id="6.5.1.1"/>
    </reaction>
</comment>
<gene>
    <name evidence="9" type="ORF">ENV79_04435</name>
</gene>
<evidence type="ECO:0000256" key="2">
    <source>
        <dbReference type="ARBA" id="ARBA00022705"/>
    </source>
</evidence>
<dbReference type="InterPro" id="IPR012340">
    <property type="entry name" value="NA-bd_OB-fold"/>
</dbReference>
<dbReference type="Gene3D" id="3.30.470.30">
    <property type="entry name" value="DNA ligase/mRNA capping enzyme"/>
    <property type="match status" value="1"/>
</dbReference>
<dbReference type="InterPro" id="IPR036599">
    <property type="entry name" value="DNA_ligase_N_sf"/>
</dbReference>
<dbReference type="GO" id="GO:0003910">
    <property type="term" value="F:DNA ligase (ATP) activity"/>
    <property type="evidence" value="ECO:0007669"/>
    <property type="project" value="UniProtKB-EC"/>
</dbReference>
<dbReference type="InterPro" id="IPR012310">
    <property type="entry name" value="DNA_ligase_ATP-dep_cent"/>
</dbReference>
<evidence type="ECO:0000259" key="8">
    <source>
        <dbReference type="PROSITE" id="PS50160"/>
    </source>
</evidence>
<evidence type="ECO:0000313" key="9">
    <source>
        <dbReference type="EMBL" id="HHR48875.1"/>
    </source>
</evidence>
<evidence type="ECO:0000256" key="5">
    <source>
        <dbReference type="ARBA" id="ARBA00034003"/>
    </source>
</evidence>
<evidence type="ECO:0000256" key="6">
    <source>
        <dbReference type="RuleBase" id="RU000617"/>
    </source>
</evidence>
<dbReference type="GO" id="GO:0003677">
    <property type="term" value="F:DNA binding"/>
    <property type="evidence" value="ECO:0007669"/>
    <property type="project" value="InterPro"/>
</dbReference>
<dbReference type="GO" id="GO:0006273">
    <property type="term" value="P:lagging strand elongation"/>
    <property type="evidence" value="ECO:0007669"/>
    <property type="project" value="TreeGrafter"/>
</dbReference>
<dbReference type="EMBL" id="DTHS01000028">
    <property type="protein sequence ID" value="HHR48875.1"/>
    <property type="molecule type" value="Genomic_DNA"/>
</dbReference>
<accession>A0A7V6CN94</accession>
<dbReference type="GO" id="GO:0006310">
    <property type="term" value="P:DNA recombination"/>
    <property type="evidence" value="ECO:0007669"/>
    <property type="project" value="UniProtKB-KW"/>
</dbReference>
<keyword evidence="6" id="KW-0234">DNA repair</keyword>
<dbReference type="InterPro" id="IPR012308">
    <property type="entry name" value="DNA_ligase_ATP-dep_N"/>
</dbReference>
<dbReference type="InterPro" id="IPR000977">
    <property type="entry name" value="DNA_ligase_ATP-dep"/>
</dbReference>
<keyword evidence="6" id="KW-0233">DNA recombination</keyword>
<dbReference type="InterPro" id="IPR016059">
    <property type="entry name" value="DNA_ligase_ATP-dep_CS"/>
</dbReference>
<keyword evidence="1 6" id="KW-0436">Ligase</keyword>
<dbReference type="PANTHER" id="PTHR45674">
    <property type="entry name" value="DNA LIGASE 1/3 FAMILY MEMBER"/>
    <property type="match status" value="1"/>
</dbReference>
<evidence type="ECO:0000256" key="3">
    <source>
        <dbReference type="ARBA" id="ARBA00022741"/>
    </source>
</evidence>
<name>A0A7V6CN94_UNCW3</name>
<dbReference type="GO" id="GO:0005524">
    <property type="term" value="F:ATP binding"/>
    <property type="evidence" value="ECO:0007669"/>
    <property type="project" value="UniProtKB-KW"/>
</dbReference>
<dbReference type="Pfam" id="PF01068">
    <property type="entry name" value="DNA_ligase_A_M"/>
    <property type="match status" value="1"/>
</dbReference>
<keyword evidence="6" id="KW-0227">DNA damage</keyword>
<dbReference type="AlphaFoldDB" id="A0A7V6CN94"/>
<dbReference type="EC" id="6.5.1.1" evidence="6"/>
<dbReference type="GO" id="GO:0006281">
    <property type="term" value="P:DNA repair"/>
    <property type="evidence" value="ECO:0007669"/>
    <property type="project" value="UniProtKB-KW"/>
</dbReference>
<comment type="caution">
    <text evidence="9">The sequence shown here is derived from an EMBL/GenBank/DDBJ whole genome shotgun (WGS) entry which is preliminary data.</text>
</comment>
<dbReference type="InterPro" id="IPR012309">
    <property type="entry name" value="DNA_ligase_ATP-dep_C"/>
</dbReference>
<dbReference type="PROSITE" id="PS50160">
    <property type="entry name" value="DNA_LIGASE_A3"/>
    <property type="match status" value="1"/>
</dbReference>
<dbReference type="Pfam" id="PF04679">
    <property type="entry name" value="DNA_ligase_A_C"/>
    <property type="match status" value="1"/>
</dbReference>
<dbReference type="SUPFAM" id="SSF50249">
    <property type="entry name" value="Nucleic acid-binding proteins"/>
    <property type="match status" value="1"/>
</dbReference>
<evidence type="ECO:0000256" key="1">
    <source>
        <dbReference type="ARBA" id="ARBA00022598"/>
    </source>
</evidence>
<dbReference type="Gene3D" id="1.10.3260.10">
    <property type="entry name" value="DNA ligase, ATP-dependent, N-terminal domain"/>
    <property type="match status" value="1"/>
</dbReference>
<dbReference type="PROSITE" id="PS00697">
    <property type="entry name" value="DNA_LIGASE_A1"/>
    <property type="match status" value="1"/>
</dbReference>